<dbReference type="AlphaFoldDB" id="A0A507ZUP6"/>
<dbReference type="InterPro" id="IPR046233">
    <property type="entry name" value="DUF6266"/>
</dbReference>
<dbReference type="Proteomes" id="UP000317169">
    <property type="component" value="Unassembled WGS sequence"/>
</dbReference>
<accession>A0A507ZUP6</accession>
<evidence type="ECO:0000313" key="2">
    <source>
        <dbReference type="Proteomes" id="UP000317169"/>
    </source>
</evidence>
<comment type="caution">
    <text evidence="1">The sequence shown here is derived from an EMBL/GenBank/DDBJ whole genome shotgun (WGS) entry which is preliminary data.</text>
</comment>
<reference evidence="1 2" key="1">
    <citation type="submission" date="2019-06" db="EMBL/GenBank/DDBJ databases">
        <title>Flavibacter putida gen. nov., sp. nov., a novel marine bacterium of the family Flavobacteriaceae isolated from coastal seawater.</title>
        <authorList>
            <person name="Feng X."/>
        </authorList>
    </citation>
    <scope>NUCLEOTIDE SEQUENCE [LARGE SCALE GENOMIC DNA]</scope>
    <source>
        <strain evidence="1 2">PLHSN227</strain>
    </source>
</reference>
<dbReference type="Pfam" id="PF19781">
    <property type="entry name" value="DUF6266"/>
    <property type="match status" value="1"/>
</dbReference>
<organism evidence="1 2">
    <name type="scientific">Haloflavibacter putidus</name>
    <dbReference type="NCBI Taxonomy" id="2576776"/>
    <lineage>
        <taxon>Bacteria</taxon>
        <taxon>Pseudomonadati</taxon>
        <taxon>Bacteroidota</taxon>
        <taxon>Flavobacteriia</taxon>
        <taxon>Flavobacteriales</taxon>
        <taxon>Flavobacteriaceae</taxon>
        <taxon>Haloflavibacter</taxon>
    </lineage>
</organism>
<protein>
    <submittedName>
        <fullName evidence="1">Uncharacterized protein</fullName>
    </submittedName>
</protein>
<dbReference type="RefSeq" id="WP_141421952.1">
    <property type="nucleotide sequence ID" value="NZ_VIAR01000008.1"/>
</dbReference>
<dbReference type="EMBL" id="VIAR01000008">
    <property type="protein sequence ID" value="TQD38525.1"/>
    <property type="molecule type" value="Genomic_DNA"/>
</dbReference>
<proteinExistence type="predicted"/>
<gene>
    <name evidence="1" type="ORF">FKR84_08885</name>
</gene>
<keyword evidence="2" id="KW-1185">Reference proteome</keyword>
<name>A0A507ZUP6_9FLAO</name>
<evidence type="ECO:0000313" key="1">
    <source>
        <dbReference type="EMBL" id="TQD38525.1"/>
    </source>
</evidence>
<sequence length="213" mass="22954">MGKINQGILGGLSGKVGNVIGGSWKGIDYLRIKPSSVANPRTKGQVNQRTKFAVTLQFLQAVKPFIKVGYKKLAIKKTEFNAAMSFILNNAITGIEPNFEIDYQNAKLSRGALSEPLNAATDLTVPGQITFNWDDNSAEGNANENDKAMLLAYNPLKRESISLLNGAQRDAGAEIITIPSSYSGDDLELFMAFISEDETELSNSIYLGSGTAA</sequence>
<dbReference type="OrthoDB" id="821958at2"/>